<organism evidence="8 9">
    <name type="scientific">Fluctibacter corallii</name>
    <dbReference type="NCBI Taxonomy" id="2984329"/>
    <lineage>
        <taxon>Bacteria</taxon>
        <taxon>Pseudomonadati</taxon>
        <taxon>Pseudomonadota</taxon>
        <taxon>Gammaproteobacteria</taxon>
        <taxon>Alteromonadales</taxon>
        <taxon>Alteromonadaceae</taxon>
        <taxon>Fluctibacter</taxon>
    </lineage>
</organism>
<feature type="chain" id="PRO_5045052950" evidence="6">
    <location>
        <begin position="22"/>
        <end position="234"/>
    </location>
</feature>
<dbReference type="InterPro" id="IPR050330">
    <property type="entry name" value="Bact_OuterMem_StrucFunc"/>
</dbReference>
<dbReference type="RefSeq" id="WP_263712954.1">
    <property type="nucleotide sequence ID" value="NZ_JAOWKX010000007.1"/>
</dbReference>
<keyword evidence="6" id="KW-0732">Signal</keyword>
<dbReference type="InterPro" id="IPR006664">
    <property type="entry name" value="OMP_bac"/>
</dbReference>
<dbReference type="InterPro" id="IPR022511">
    <property type="entry name" value="PdsO"/>
</dbReference>
<evidence type="ECO:0000259" key="7">
    <source>
        <dbReference type="PROSITE" id="PS51123"/>
    </source>
</evidence>
<name>A0ABT3AAQ3_9ALTE</name>
<dbReference type="CDD" id="cd07185">
    <property type="entry name" value="OmpA_C-like"/>
    <property type="match status" value="1"/>
</dbReference>
<dbReference type="PANTHER" id="PTHR30329">
    <property type="entry name" value="STATOR ELEMENT OF FLAGELLAR MOTOR COMPLEX"/>
    <property type="match status" value="1"/>
</dbReference>
<sequence>MRKTVLAVALTGLIASTSVIAEEVDTTKQNEVVGLGSGVAVGALAGGPLGAMIGGIVGLLIAEDINNEQRLTLASNQLKQREEQLIALNGEYKRLKEETQVQLVSMDTQIERVLEPLEASIQFETGSYALAPHYQSQLTTLAHSLKRNPDMTVQLSGFADRRGDDTFNQALSEQRVLSVKSYLTSLGVAKEQITTLSFGESKPLYETASREKDFFDRRVVIKLDEGARSMTVAN</sequence>
<dbReference type="NCBIfam" id="TIGR03789">
    <property type="entry name" value="pdsO"/>
    <property type="match status" value="1"/>
</dbReference>
<gene>
    <name evidence="8" type="primary">pdsO</name>
    <name evidence="8" type="ORF">OE749_13285</name>
</gene>
<keyword evidence="5" id="KW-1133">Transmembrane helix</keyword>
<dbReference type="SUPFAM" id="SSF103088">
    <property type="entry name" value="OmpA-like"/>
    <property type="match status" value="1"/>
</dbReference>
<evidence type="ECO:0000256" key="3">
    <source>
        <dbReference type="ARBA" id="ARBA00023237"/>
    </source>
</evidence>
<evidence type="ECO:0000256" key="1">
    <source>
        <dbReference type="ARBA" id="ARBA00004442"/>
    </source>
</evidence>
<proteinExistence type="predicted"/>
<keyword evidence="9" id="KW-1185">Reference proteome</keyword>
<dbReference type="InterPro" id="IPR006665">
    <property type="entry name" value="OmpA-like"/>
</dbReference>
<accession>A0ABT3AAQ3</accession>
<comment type="subcellular location">
    <subcellularLocation>
        <location evidence="1">Cell outer membrane</location>
    </subcellularLocation>
</comment>
<dbReference type="PRINTS" id="PR01021">
    <property type="entry name" value="OMPADOMAIN"/>
</dbReference>
<evidence type="ECO:0000256" key="2">
    <source>
        <dbReference type="ARBA" id="ARBA00023136"/>
    </source>
</evidence>
<dbReference type="Pfam" id="PF00691">
    <property type="entry name" value="OmpA"/>
    <property type="match status" value="1"/>
</dbReference>
<evidence type="ECO:0000256" key="4">
    <source>
        <dbReference type="PROSITE-ProRule" id="PRU00473"/>
    </source>
</evidence>
<dbReference type="Proteomes" id="UP001652504">
    <property type="component" value="Unassembled WGS sequence"/>
</dbReference>
<dbReference type="EMBL" id="JAOWKX010000007">
    <property type="protein sequence ID" value="MCV2885665.1"/>
    <property type="molecule type" value="Genomic_DNA"/>
</dbReference>
<feature type="transmembrane region" description="Helical" evidence="5">
    <location>
        <begin position="37"/>
        <end position="62"/>
    </location>
</feature>
<dbReference type="PANTHER" id="PTHR30329:SF21">
    <property type="entry name" value="LIPOPROTEIN YIAD-RELATED"/>
    <property type="match status" value="1"/>
</dbReference>
<evidence type="ECO:0000313" key="9">
    <source>
        <dbReference type="Proteomes" id="UP001652504"/>
    </source>
</evidence>
<keyword evidence="2 4" id="KW-0472">Membrane</keyword>
<evidence type="ECO:0000313" key="8">
    <source>
        <dbReference type="EMBL" id="MCV2885665.1"/>
    </source>
</evidence>
<dbReference type="InterPro" id="IPR036737">
    <property type="entry name" value="OmpA-like_sf"/>
</dbReference>
<protein>
    <submittedName>
        <fullName evidence="8">Sortase-associated OmpA-like protein PdsO</fullName>
    </submittedName>
</protein>
<feature type="signal peptide" evidence="6">
    <location>
        <begin position="1"/>
        <end position="21"/>
    </location>
</feature>
<evidence type="ECO:0000256" key="5">
    <source>
        <dbReference type="SAM" id="Phobius"/>
    </source>
</evidence>
<dbReference type="PROSITE" id="PS51123">
    <property type="entry name" value="OMPA_2"/>
    <property type="match status" value="1"/>
</dbReference>
<reference evidence="8 9" key="1">
    <citation type="submission" date="2022-10" db="EMBL/GenBank/DDBJ databases">
        <title>Aestuariibacter sp. AA17 isolated from Montipora capitata coral fragment.</title>
        <authorList>
            <person name="Emsley S.A."/>
            <person name="Pfannmuller K.M."/>
            <person name="Loughran R.M."/>
            <person name="Shlafstein M."/>
            <person name="Papke E."/>
            <person name="Saw J.H."/>
            <person name="Ushijima B."/>
            <person name="Videau P."/>
        </authorList>
    </citation>
    <scope>NUCLEOTIDE SEQUENCE [LARGE SCALE GENOMIC DNA]</scope>
    <source>
        <strain evidence="8 9">AA17</strain>
    </source>
</reference>
<evidence type="ECO:0000256" key="6">
    <source>
        <dbReference type="SAM" id="SignalP"/>
    </source>
</evidence>
<comment type="caution">
    <text evidence="8">The sequence shown here is derived from an EMBL/GenBank/DDBJ whole genome shotgun (WGS) entry which is preliminary data.</text>
</comment>
<keyword evidence="3" id="KW-0998">Cell outer membrane</keyword>
<keyword evidence="5" id="KW-0812">Transmembrane</keyword>
<feature type="domain" description="OmpA-like" evidence="7">
    <location>
        <begin position="110"/>
        <end position="227"/>
    </location>
</feature>
<dbReference type="Gene3D" id="3.30.1330.60">
    <property type="entry name" value="OmpA-like domain"/>
    <property type="match status" value="1"/>
</dbReference>